<gene>
    <name evidence="1" type="ORF">A3D71_00425</name>
</gene>
<evidence type="ECO:0000313" key="2">
    <source>
        <dbReference type="Proteomes" id="UP000177652"/>
    </source>
</evidence>
<protein>
    <recommendedName>
        <fullName evidence="3">N-acetyltransferase domain-containing protein</fullName>
    </recommendedName>
</protein>
<dbReference type="Proteomes" id="UP000177652">
    <property type="component" value="Unassembled WGS sequence"/>
</dbReference>
<dbReference type="STRING" id="1798497.A3D71_00425"/>
<reference evidence="1 2" key="1">
    <citation type="journal article" date="2016" name="Nat. Commun.">
        <title>Thousands of microbial genomes shed light on interconnected biogeochemical processes in an aquifer system.</title>
        <authorList>
            <person name="Anantharaman K."/>
            <person name="Brown C.T."/>
            <person name="Hug L.A."/>
            <person name="Sharon I."/>
            <person name="Castelle C.J."/>
            <person name="Probst A.J."/>
            <person name="Thomas B.C."/>
            <person name="Singh A."/>
            <person name="Wilkins M.J."/>
            <person name="Karaoz U."/>
            <person name="Brodie E.L."/>
            <person name="Williams K.H."/>
            <person name="Hubbard S.S."/>
            <person name="Banfield J.F."/>
        </authorList>
    </citation>
    <scope>NUCLEOTIDE SEQUENCE [LARGE SCALE GENOMIC DNA]</scope>
</reference>
<evidence type="ECO:0008006" key="3">
    <source>
        <dbReference type="Google" id="ProtNLM"/>
    </source>
</evidence>
<proteinExistence type="predicted"/>
<organism evidence="1 2">
    <name type="scientific">Candidatus Kaiserbacteria bacterium RIFCSPHIGHO2_02_FULL_55_20</name>
    <dbReference type="NCBI Taxonomy" id="1798497"/>
    <lineage>
        <taxon>Bacteria</taxon>
        <taxon>Candidatus Kaiseribacteriota</taxon>
    </lineage>
</organism>
<evidence type="ECO:0000313" key="1">
    <source>
        <dbReference type="EMBL" id="OGG66031.1"/>
    </source>
</evidence>
<dbReference type="EMBL" id="MFLK01000022">
    <property type="protein sequence ID" value="OGG66031.1"/>
    <property type="molecule type" value="Genomic_DNA"/>
</dbReference>
<dbReference type="AlphaFoldDB" id="A0A1F6DX79"/>
<accession>A0A1F6DX79</accession>
<name>A0A1F6DX79_9BACT</name>
<sequence length="74" mass="9011">MWKRALKFTAGKPVVLNLYTHNKQAVALYKRWGFFIDKTKKPTWSHWPEWPKGIRAKRIYMRLNPPRRRTVTRS</sequence>
<comment type="caution">
    <text evidence="1">The sequence shown here is derived from an EMBL/GenBank/DDBJ whole genome shotgun (WGS) entry which is preliminary data.</text>
</comment>